<reference evidence="2 3" key="1">
    <citation type="submission" date="2018-06" db="EMBL/GenBank/DDBJ databases">
        <title>A transcriptomic atlas of mushroom development highlights an independent origin of complex multicellularity.</title>
        <authorList>
            <consortium name="DOE Joint Genome Institute"/>
            <person name="Krizsan K."/>
            <person name="Almasi E."/>
            <person name="Merenyi Z."/>
            <person name="Sahu N."/>
            <person name="Viragh M."/>
            <person name="Koszo T."/>
            <person name="Mondo S."/>
            <person name="Kiss B."/>
            <person name="Balint B."/>
            <person name="Kues U."/>
            <person name="Barry K."/>
            <person name="Hegedus J.C."/>
            <person name="Henrissat B."/>
            <person name="Johnson J."/>
            <person name="Lipzen A."/>
            <person name="Ohm R."/>
            <person name="Nagy I."/>
            <person name="Pangilinan J."/>
            <person name="Yan J."/>
            <person name="Xiong Y."/>
            <person name="Grigoriev I.V."/>
            <person name="Hibbett D.S."/>
            <person name="Nagy L.G."/>
        </authorList>
    </citation>
    <scope>NUCLEOTIDE SEQUENCE [LARGE SCALE GENOMIC DNA]</scope>
    <source>
        <strain evidence="2 3">SZMC22713</strain>
    </source>
</reference>
<keyword evidence="1" id="KW-0812">Transmembrane</keyword>
<proteinExistence type="predicted"/>
<protein>
    <submittedName>
        <fullName evidence="2">Uncharacterized protein</fullName>
    </submittedName>
</protein>
<organism evidence="2 3">
    <name type="scientific">Rickenella mellea</name>
    <dbReference type="NCBI Taxonomy" id="50990"/>
    <lineage>
        <taxon>Eukaryota</taxon>
        <taxon>Fungi</taxon>
        <taxon>Dikarya</taxon>
        <taxon>Basidiomycota</taxon>
        <taxon>Agaricomycotina</taxon>
        <taxon>Agaricomycetes</taxon>
        <taxon>Hymenochaetales</taxon>
        <taxon>Rickenellaceae</taxon>
        <taxon>Rickenella</taxon>
    </lineage>
</organism>
<evidence type="ECO:0000313" key="3">
    <source>
        <dbReference type="Proteomes" id="UP000294933"/>
    </source>
</evidence>
<dbReference type="AlphaFoldDB" id="A0A4Y7PGJ7"/>
<feature type="non-terminal residue" evidence="2">
    <location>
        <position position="1"/>
    </location>
</feature>
<keyword evidence="1" id="KW-1133">Transmembrane helix</keyword>
<feature type="non-terminal residue" evidence="2">
    <location>
        <position position="95"/>
    </location>
</feature>
<evidence type="ECO:0000313" key="2">
    <source>
        <dbReference type="EMBL" id="TDL14296.1"/>
    </source>
</evidence>
<feature type="transmembrane region" description="Helical" evidence="1">
    <location>
        <begin position="76"/>
        <end position="93"/>
    </location>
</feature>
<gene>
    <name evidence="2" type="ORF">BD410DRAFT_706153</name>
</gene>
<keyword evidence="3" id="KW-1185">Reference proteome</keyword>
<sequence>SRLDSTARPEEVSGWLKRGQKLHVVPEIVDVADFAMHWRKWWTLLQPADRVPSTPAGWPLLRPTTANIDWSRTRRGGRNGLFVVMLTLIWWSAAA</sequence>
<evidence type="ECO:0000256" key="1">
    <source>
        <dbReference type="SAM" id="Phobius"/>
    </source>
</evidence>
<accession>A0A4Y7PGJ7</accession>
<dbReference type="Proteomes" id="UP000294933">
    <property type="component" value="Unassembled WGS sequence"/>
</dbReference>
<dbReference type="OrthoDB" id="2803783at2759"/>
<keyword evidence="1" id="KW-0472">Membrane</keyword>
<name>A0A4Y7PGJ7_9AGAM</name>
<dbReference type="VEuPathDB" id="FungiDB:BD410DRAFT_706153"/>
<dbReference type="EMBL" id="ML170358">
    <property type="protein sequence ID" value="TDL14296.1"/>
    <property type="molecule type" value="Genomic_DNA"/>
</dbReference>